<evidence type="ECO:0000313" key="4">
    <source>
        <dbReference type="Proteomes" id="UP000765845"/>
    </source>
</evidence>
<dbReference type="InterPro" id="IPR036396">
    <property type="entry name" value="Cyt_P450_sf"/>
</dbReference>
<keyword evidence="2" id="KW-0479">Metal-binding</keyword>
<organism evidence="3 4">
    <name type="scientific">Spongiibacter thalassae</name>
    <dbReference type="NCBI Taxonomy" id="2721624"/>
    <lineage>
        <taxon>Bacteria</taxon>
        <taxon>Pseudomonadati</taxon>
        <taxon>Pseudomonadota</taxon>
        <taxon>Gammaproteobacteria</taxon>
        <taxon>Cellvibrionales</taxon>
        <taxon>Spongiibacteraceae</taxon>
        <taxon>Spongiibacter</taxon>
    </lineage>
</organism>
<evidence type="ECO:0000313" key="3">
    <source>
        <dbReference type="EMBL" id="NKI15861.1"/>
    </source>
</evidence>
<dbReference type="SUPFAM" id="SSF48264">
    <property type="entry name" value="Cytochrome P450"/>
    <property type="match status" value="1"/>
</dbReference>
<dbReference type="PANTHER" id="PTHR46696:SF4">
    <property type="entry name" value="BIOTIN BIOSYNTHESIS CYTOCHROME P450"/>
    <property type="match status" value="1"/>
</dbReference>
<gene>
    <name evidence="3" type="ORF">HCU74_00360</name>
</gene>
<sequence>MTTINTQRNLVPQDYADRIVDPCAWAEPESMYEVFTWLRANQPLGKVEHEDFNPFWLATKFDDISEISRQNDKFNSAENSSVLTRKIVDQQIRHITAGSPHLSRNLVNMDPPEHLKYRSITQNWFMPKKVRELEARVKEIASSFADTMIANAPECDFVSDIALRYPLHVVMDILGVPEKDEPLMLKLTQELFGARDPDLARDSEKMADPAAAAEVIKKVLADFASYFNGIAEDRRATPRDDVATVVANALVDGEPIKPYELANYYTVLATAGHDTTSASTAGAIWALCQFPEQFEKVKKDPSLIPGLVDETFRWITPVKHFMRTANEDYQIRGQTIKAGDWVMLSYQSANFDEEKFSNPFEFRIDRQPNKHLAFGHGPHVCIGQHLAKLELRVLLEALLPRIKSLKFNGEVKFTKANFISGPKVLPIRFEIE</sequence>
<dbReference type="EMBL" id="JAAWWK010000001">
    <property type="protein sequence ID" value="NKI15861.1"/>
    <property type="molecule type" value="Genomic_DNA"/>
</dbReference>
<keyword evidence="2" id="KW-0560">Oxidoreductase</keyword>
<dbReference type="RefSeq" id="WP_168448419.1">
    <property type="nucleotide sequence ID" value="NZ_JAAWWK010000001.1"/>
</dbReference>
<protein>
    <submittedName>
        <fullName evidence="3">Cytochrome P450</fullName>
    </submittedName>
</protein>
<proteinExistence type="inferred from homology"/>
<accession>A0ABX1G9M1</accession>
<name>A0ABX1G9M1_9GAMM</name>
<dbReference type="PANTHER" id="PTHR46696">
    <property type="entry name" value="P450, PUTATIVE (EUROFUNG)-RELATED"/>
    <property type="match status" value="1"/>
</dbReference>
<evidence type="ECO:0000256" key="2">
    <source>
        <dbReference type="RuleBase" id="RU000461"/>
    </source>
</evidence>
<dbReference type="PROSITE" id="PS00086">
    <property type="entry name" value="CYTOCHROME_P450"/>
    <property type="match status" value="1"/>
</dbReference>
<reference evidence="3 4" key="1">
    <citation type="submission" date="2020-04" db="EMBL/GenBank/DDBJ databases">
        <authorList>
            <person name="Yoon J."/>
        </authorList>
    </citation>
    <scope>NUCLEOTIDE SEQUENCE [LARGE SCALE GENOMIC DNA]</scope>
    <source>
        <strain evidence="3 4">KMU-166</strain>
    </source>
</reference>
<dbReference type="PRINTS" id="PR00385">
    <property type="entry name" value="P450"/>
</dbReference>
<keyword evidence="2" id="KW-0408">Iron</keyword>
<dbReference type="Gene3D" id="1.10.630.10">
    <property type="entry name" value="Cytochrome P450"/>
    <property type="match status" value="1"/>
</dbReference>
<dbReference type="CDD" id="cd11033">
    <property type="entry name" value="CYP142-like"/>
    <property type="match status" value="1"/>
</dbReference>
<dbReference type="InterPro" id="IPR001128">
    <property type="entry name" value="Cyt_P450"/>
</dbReference>
<dbReference type="InterPro" id="IPR002397">
    <property type="entry name" value="Cyt_P450_B"/>
</dbReference>
<keyword evidence="4" id="KW-1185">Reference proteome</keyword>
<keyword evidence="2" id="KW-0349">Heme</keyword>
<dbReference type="InterPro" id="IPR017972">
    <property type="entry name" value="Cyt_P450_CS"/>
</dbReference>
<dbReference type="PRINTS" id="PR00359">
    <property type="entry name" value="BP450"/>
</dbReference>
<comment type="similarity">
    <text evidence="1 2">Belongs to the cytochrome P450 family.</text>
</comment>
<comment type="caution">
    <text evidence="3">The sequence shown here is derived from an EMBL/GenBank/DDBJ whole genome shotgun (WGS) entry which is preliminary data.</text>
</comment>
<keyword evidence="2" id="KW-0503">Monooxygenase</keyword>
<dbReference type="Proteomes" id="UP000765845">
    <property type="component" value="Unassembled WGS sequence"/>
</dbReference>
<dbReference type="Pfam" id="PF00067">
    <property type="entry name" value="p450"/>
    <property type="match status" value="1"/>
</dbReference>
<evidence type="ECO:0000256" key="1">
    <source>
        <dbReference type="ARBA" id="ARBA00010617"/>
    </source>
</evidence>